<dbReference type="InterPro" id="IPR037138">
    <property type="entry name" value="His_deacetylse_dom_sf"/>
</dbReference>
<protein>
    <submittedName>
        <fullName evidence="6">Hist_deacetyl domain-containing protein</fullName>
    </submittedName>
</protein>
<proteinExistence type="predicted"/>
<dbReference type="InterPro" id="IPR023696">
    <property type="entry name" value="Ureohydrolase_dom_sf"/>
</dbReference>
<accession>A0A183HST8</accession>
<dbReference type="Proteomes" id="UP000267606">
    <property type="component" value="Unassembled WGS sequence"/>
</dbReference>
<reference evidence="4 5" key="2">
    <citation type="submission" date="2018-11" db="EMBL/GenBank/DDBJ databases">
        <authorList>
            <consortium name="Pathogen Informatics"/>
        </authorList>
    </citation>
    <scope>NUCLEOTIDE SEQUENCE [LARGE SCALE GENOMIC DNA]</scope>
</reference>
<name>A0A183HST8_9BILA</name>
<dbReference type="EMBL" id="UZAJ01014173">
    <property type="protein sequence ID" value="VDO69362.1"/>
    <property type="molecule type" value="Genomic_DNA"/>
</dbReference>
<keyword evidence="2" id="KW-1133">Transmembrane helix</keyword>
<sequence>MGDSEYIAFIQHFVVPVIHDFMPNLILVSSGFDAAFGMYLNFWWIYHYFFLQ</sequence>
<comment type="catalytic activity">
    <reaction evidence="1">
        <text>N(6)-acetyl-L-lysyl-[histone] + H2O = L-lysyl-[histone] + acetate</text>
        <dbReference type="Rhea" id="RHEA:58196"/>
        <dbReference type="Rhea" id="RHEA-COMP:9845"/>
        <dbReference type="Rhea" id="RHEA-COMP:11338"/>
        <dbReference type="ChEBI" id="CHEBI:15377"/>
        <dbReference type="ChEBI" id="CHEBI:29969"/>
        <dbReference type="ChEBI" id="CHEBI:30089"/>
        <dbReference type="ChEBI" id="CHEBI:61930"/>
        <dbReference type="EC" id="3.5.1.98"/>
    </reaction>
</comment>
<keyword evidence="5" id="KW-1185">Reference proteome</keyword>
<dbReference type="InterPro" id="IPR023801">
    <property type="entry name" value="His_deacetylse_dom"/>
</dbReference>
<evidence type="ECO:0000313" key="4">
    <source>
        <dbReference type="EMBL" id="VDO69362.1"/>
    </source>
</evidence>
<evidence type="ECO:0000259" key="3">
    <source>
        <dbReference type="Pfam" id="PF00850"/>
    </source>
</evidence>
<feature type="transmembrane region" description="Helical" evidence="2">
    <location>
        <begin position="25"/>
        <end position="46"/>
    </location>
</feature>
<evidence type="ECO:0000256" key="1">
    <source>
        <dbReference type="ARBA" id="ARBA00048287"/>
    </source>
</evidence>
<organism evidence="6">
    <name type="scientific">Onchocerca flexuosa</name>
    <dbReference type="NCBI Taxonomy" id="387005"/>
    <lineage>
        <taxon>Eukaryota</taxon>
        <taxon>Metazoa</taxon>
        <taxon>Ecdysozoa</taxon>
        <taxon>Nematoda</taxon>
        <taxon>Chromadorea</taxon>
        <taxon>Rhabditida</taxon>
        <taxon>Spirurina</taxon>
        <taxon>Spiruromorpha</taxon>
        <taxon>Filarioidea</taxon>
        <taxon>Onchocercidae</taxon>
        <taxon>Onchocerca</taxon>
    </lineage>
</organism>
<keyword evidence="2" id="KW-0472">Membrane</keyword>
<evidence type="ECO:0000313" key="6">
    <source>
        <dbReference type="WBParaSite" id="OFLC_0001054901-mRNA-1"/>
    </source>
</evidence>
<dbReference type="SUPFAM" id="SSF52768">
    <property type="entry name" value="Arginase/deacetylase"/>
    <property type="match status" value="1"/>
</dbReference>
<dbReference type="GO" id="GO:0141221">
    <property type="term" value="F:histone deacetylase activity, hydrolytic mechanism"/>
    <property type="evidence" value="ECO:0007669"/>
    <property type="project" value="UniProtKB-EC"/>
</dbReference>
<keyword evidence="2" id="KW-0812">Transmembrane</keyword>
<dbReference type="AlphaFoldDB" id="A0A183HST8"/>
<evidence type="ECO:0000313" key="5">
    <source>
        <dbReference type="Proteomes" id="UP000267606"/>
    </source>
</evidence>
<dbReference type="Gene3D" id="3.40.800.20">
    <property type="entry name" value="Histone deacetylase domain"/>
    <property type="match status" value="1"/>
</dbReference>
<gene>
    <name evidence="4" type="ORF">OFLC_LOCUS10550</name>
</gene>
<evidence type="ECO:0000256" key="2">
    <source>
        <dbReference type="SAM" id="Phobius"/>
    </source>
</evidence>
<dbReference type="Pfam" id="PF00850">
    <property type="entry name" value="Hist_deacetyl"/>
    <property type="match status" value="1"/>
</dbReference>
<feature type="domain" description="Histone deacetylase" evidence="3">
    <location>
        <begin position="1"/>
        <end position="37"/>
    </location>
</feature>
<dbReference type="STRING" id="387005.A0A183HST8"/>
<reference evidence="6" key="1">
    <citation type="submission" date="2016-06" db="UniProtKB">
        <authorList>
            <consortium name="WormBaseParasite"/>
        </authorList>
    </citation>
    <scope>IDENTIFICATION</scope>
</reference>
<dbReference type="WBParaSite" id="OFLC_0001054901-mRNA-1">
    <property type="protein sequence ID" value="OFLC_0001054901-mRNA-1"/>
    <property type="gene ID" value="OFLC_0001054901"/>
</dbReference>